<keyword evidence="3" id="KW-1185">Reference proteome</keyword>
<name>A0AA88EB41_FICCA</name>
<protein>
    <submittedName>
        <fullName evidence="2">Uncharacterized protein</fullName>
    </submittedName>
</protein>
<organism evidence="2 3">
    <name type="scientific">Ficus carica</name>
    <name type="common">Common fig</name>
    <dbReference type="NCBI Taxonomy" id="3494"/>
    <lineage>
        <taxon>Eukaryota</taxon>
        <taxon>Viridiplantae</taxon>
        <taxon>Streptophyta</taxon>
        <taxon>Embryophyta</taxon>
        <taxon>Tracheophyta</taxon>
        <taxon>Spermatophyta</taxon>
        <taxon>Magnoliopsida</taxon>
        <taxon>eudicotyledons</taxon>
        <taxon>Gunneridae</taxon>
        <taxon>Pentapetalae</taxon>
        <taxon>rosids</taxon>
        <taxon>fabids</taxon>
        <taxon>Rosales</taxon>
        <taxon>Moraceae</taxon>
        <taxon>Ficeae</taxon>
        <taxon>Ficus</taxon>
    </lineage>
</organism>
<evidence type="ECO:0000313" key="3">
    <source>
        <dbReference type="Proteomes" id="UP001187192"/>
    </source>
</evidence>
<dbReference type="AlphaFoldDB" id="A0AA88EB41"/>
<sequence length="107" mass="11622">MRAHSFVLAIRSAREGPNQRESFTRPARKVTASVSGPSGRAGSHASRSTVCPCSLDFNQQNLATRLANRFIQRFSPYVYVGPLRLTGVSCCFRSKLKKMRFGGGGGG</sequence>
<dbReference type="EMBL" id="BTGU01000336">
    <property type="protein sequence ID" value="GMN66539.1"/>
    <property type="molecule type" value="Genomic_DNA"/>
</dbReference>
<accession>A0AA88EB41</accession>
<evidence type="ECO:0000313" key="2">
    <source>
        <dbReference type="EMBL" id="GMN66539.1"/>
    </source>
</evidence>
<comment type="caution">
    <text evidence="2">The sequence shown here is derived from an EMBL/GenBank/DDBJ whole genome shotgun (WGS) entry which is preliminary data.</text>
</comment>
<proteinExistence type="predicted"/>
<gene>
    <name evidence="2" type="ORF">TIFTF001_035607</name>
</gene>
<reference evidence="2" key="1">
    <citation type="submission" date="2023-07" db="EMBL/GenBank/DDBJ databases">
        <title>draft genome sequence of fig (Ficus carica).</title>
        <authorList>
            <person name="Takahashi T."/>
            <person name="Nishimura K."/>
        </authorList>
    </citation>
    <scope>NUCLEOTIDE SEQUENCE</scope>
</reference>
<evidence type="ECO:0000256" key="1">
    <source>
        <dbReference type="SAM" id="MobiDB-lite"/>
    </source>
</evidence>
<dbReference type="Proteomes" id="UP001187192">
    <property type="component" value="Unassembled WGS sequence"/>
</dbReference>
<feature type="region of interest" description="Disordered" evidence="1">
    <location>
        <begin position="15"/>
        <end position="45"/>
    </location>
</feature>